<dbReference type="InterPro" id="IPR003594">
    <property type="entry name" value="HATPase_dom"/>
</dbReference>
<organism evidence="12 13">
    <name type="scientific">Actinoalloteichus hymeniacidonis</name>
    <dbReference type="NCBI Taxonomy" id="340345"/>
    <lineage>
        <taxon>Bacteria</taxon>
        <taxon>Bacillati</taxon>
        <taxon>Actinomycetota</taxon>
        <taxon>Actinomycetes</taxon>
        <taxon>Pseudonocardiales</taxon>
        <taxon>Pseudonocardiaceae</taxon>
        <taxon>Actinoalloteichus</taxon>
    </lineage>
</organism>
<dbReference type="Pfam" id="PF07730">
    <property type="entry name" value="HisKA_3"/>
    <property type="match status" value="1"/>
</dbReference>
<keyword evidence="7" id="KW-0067">ATP-binding</keyword>
<feature type="transmembrane region" description="Helical" evidence="9">
    <location>
        <begin position="69"/>
        <end position="86"/>
    </location>
</feature>
<dbReference type="Pfam" id="PF02518">
    <property type="entry name" value="HATPase_c"/>
    <property type="match status" value="1"/>
</dbReference>
<dbReference type="Proteomes" id="UP000095210">
    <property type="component" value="Chromosome"/>
</dbReference>
<keyword evidence="4" id="KW-0808">Transferase</keyword>
<reference evidence="13" key="1">
    <citation type="submission" date="2016-03" db="EMBL/GenBank/DDBJ databases">
        <title>Complete genome sequence of the type strain Actinoalloteichus hymeniacidonis DSM 45092.</title>
        <authorList>
            <person name="Schaffert L."/>
            <person name="Albersmeier A."/>
            <person name="Winkler A."/>
            <person name="Kalinowski J."/>
            <person name="Zotchev S."/>
            <person name="Ruckert C."/>
        </authorList>
    </citation>
    <scope>NUCLEOTIDE SEQUENCE [LARGE SCALE GENOMIC DNA]</scope>
    <source>
        <strain evidence="13">HPA177(T) (DSM 45092(T))</strain>
    </source>
</reference>
<dbReference type="CDD" id="cd16917">
    <property type="entry name" value="HATPase_UhpB-NarQ-NarX-like"/>
    <property type="match status" value="1"/>
</dbReference>
<dbReference type="EMBL" id="CP014859">
    <property type="protein sequence ID" value="AOS64830.1"/>
    <property type="molecule type" value="Genomic_DNA"/>
</dbReference>
<dbReference type="GO" id="GO:0005524">
    <property type="term" value="F:ATP binding"/>
    <property type="evidence" value="ECO:0007669"/>
    <property type="project" value="UniProtKB-KW"/>
</dbReference>
<evidence type="ECO:0000256" key="1">
    <source>
        <dbReference type="ARBA" id="ARBA00000085"/>
    </source>
</evidence>
<comment type="catalytic activity">
    <reaction evidence="1">
        <text>ATP + protein L-histidine = ADP + protein N-phospho-L-histidine.</text>
        <dbReference type="EC" id="2.7.13.3"/>
    </reaction>
</comment>
<keyword evidence="9" id="KW-1133">Transmembrane helix</keyword>
<dbReference type="KEGG" id="ahm:TL08_20195"/>
<feature type="transmembrane region" description="Helical" evidence="9">
    <location>
        <begin position="138"/>
        <end position="156"/>
    </location>
</feature>
<gene>
    <name evidence="12" type="ORF">TL08_20195</name>
</gene>
<keyword evidence="9" id="KW-0472">Membrane</keyword>
<dbReference type="GO" id="GO:0016020">
    <property type="term" value="C:membrane"/>
    <property type="evidence" value="ECO:0007669"/>
    <property type="project" value="InterPro"/>
</dbReference>
<feature type="transmembrane region" description="Helical" evidence="9">
    <location>
        <begin position="19"/>
        <end position="38"/>
    </location>
</feature>
<keyword evidence="9" id="KW-0812">Transmembrane</keyword>
<keyword evidence="6 12" id="KW-0418">Kinase</keyword>
<evidence type="ECO:0000256" key="5">
    <source>
        <dbReference type="ARBA" id="ARBA00022741"/>
    </source>
</evidence>
<feature type="transmembrane region" description="Helical" evidence="9">
    <location>
        <begin position="44"/>
        <end position="62"/>
    </location>
</feature>
<feature type="domain" description="Histidine kinase/HSP90-like ATPase" evidence="10">
    <location>
        <begin position="300"/>
        <end position="383"/>
    </location>
</feature>
<dbReference type="InterPro" id="IPR050482">
    <property type="entry name" value="Sensor_HK_TwoCompSys"/>
</dbReference>
<evidence type="ECO:0000256" key="9">
    <source>
        <dbReference type="SAM" id="Phobius"/>
    </source>
</evidence>
<evidence type="ECO:0000313" key="13">
    <source>
        <dbReference type="Proteomes" id="UP000095210"/>
    </source>
</evidence>
<name>A0AAC9MZY1_9PSEU</name>
<evidence type="ECO:0000259" key="10">
    <source>
        <dbReference type="Pfam" id="PF02518"/>
    </source>
</evidence>
<dbReference type="Gene3D" id="3.30.565.10">
    <property type="entry name" value="Histidine kinase-like ATPase, C-terminal domain"/>
    <property type="match status" value="1"/>
</dbReference>
<evidence type="ECO:0000259" key="11">
    <source>
        <dbReference type="Pfam" id="PF07730"/>
    </source>
</evidence>
<evidence type="ECO:0000256" key="6">
    <source>
        <dbReference type="ARBA" id="ARBA00022777"/>
    </source>
</evidence>
<evidence type="ECO:0000256" key="7">
    <source>
        <dbReference type="ARBA" id="ARBA00022840"/>
    </source>
</evidence>
<feature type="transmembrane region" description="Helical" evidence="9">
    <location>
        <begin position="106"/>
        <end position="126"/>
    </location>
</feature>
<keyword evidence="13" id="KW-1185">Reference proteome</keyword>
<evidence type="ECO:0000256" key="3">
    <source>
        <dbReference type="ARBA" id="ARBA00022553"/>
    </source>
</evidence>
<feature type="domain" description="Signal transduction histidine kinase subgroup 3 dimerisation and phosphoacceptor" evidence="11">
    <location>
        <begin position="189"/>
        <end position="254"/>
    </location>
</feature>
<dbReference type="RefSeq" id="WP_084643289.1">
    <property type="nucleotide sequence ID" value="NZ_CP014859.1"/>
</dbReference>
<keyword evidence="3" id="KW-0597">Phosphoprotein</keyword>
<keyword evidence="5" id="KW-0547">Nucleotide-binding</keyword>
<dbReference type="Gene3D" id="1.20.5.1930">
    <property type="match status" value="1"/>
</dbReference>
<evidence type="ECO:0000256" key="2">
    <source>
        <dbReference type="ARBA" id="ARBA00012438"/>
    </source>
</evidence>
<sequence>MTDGGRGGLLRLFRRHGDVLVAVGVAVIVVGGTLLGHRSVDAESALGLPGWSIVVLACAALLVRRRFPLSVAVLTLALCNVYYPLFTVDGPLLLTFAVALYTVSSTGRLAVAIILAICAMLTVGYLEAGVQYRNLDDAAIFLLAGWLVAVIAIGTVQHNRLALLHETRRRAAIAERGRLEENRRLASEERLRIARELHDALGHNISLINVQAGAALHRFDEDPEQARAALDAVKQTSRTALRELRDTLGILRRADAEAAPTAPNVDRVPELIEQARSTGLEVTEVVIGTRRPLPDEVDLAAYRIVQEALTNVGRHAAADTARVEVVYGDEDVRVTIDDDGRGGDPVPGNGLRGMAERARALGGELTIGARRDGGFRVTALLPTGTAG</sequence>
<evidence type="ECO:0000256" key="4">
    <source>
        <dbReference type="ARBA" id="ARBA00022679"/>
    </source>
</evidence>
<dbReference type="EC" id="2.7.13.3" evidence="2"/>
<accession>A0AAC9MZY1</accession>
<dbReference type="AlphaFoldDB" id="A0AAC9MZY1"/>
<dbReference type="InterPro" id="IPR036890">
    <property type="entry name" value="HATPase_C_sf"/>
</dbReference>
<dbReference type="GO" id="GO:0046983">
    <property type="term" value="F:protein dimerization activity"/>
    <property type="evidence" value="ECO:0007669"/>
    <property type="project" value="InterPro"/>
</dbReference>
<dbReference type="GO" id="GO:0000155">
    <property type="term" value="F:phosphorelay sensor kinase activity"/>
    <property type="evidence" value="ECO:0007669"/>
    <property type="project" value="InterPro"/>
</dbReference>
<evidence type="ECO:0000313" key="12">
    <source>
        <dbReference type="EMBL" id="AOS64830.1"/>
    </source>
</evidence>
<dbReference type="InterPro" id="IPR011712">
    <property type="entry name" value="Sig_transdc_His_kin_sub3_dim/P"/>
</dbReference>
<keyword evidence="8" id="KW-0902">Two-component regulatory system</keyword>
<proteinExistence type="predicted"/>
<evidence type="ECO:0000256" key="8">
    <source>
        <dbReference type="ARBA" id="ARBA00023012"/>
    </source>
</evidence>
<protein>
    <recommendedName>
        <fullName evidence="2">histidine kinase</fullName>
        <ecNumber evidence="2">2.7.13.3</ecNumber>
    </recommendedName>
</protein>
<dbReference type="SUPFAM" id="SSF55874">
    <property type="entry name" value="ATPase domain of HSP90 chaperone/DNA topoisomerase II/histidine kinase"/>
    <property type="match status" value="1"/>
</dbReference>
<dbReference type="PANTHER" id="PTHR24421">
    <property type="entry name" value="NITRATE/NITRITE SENSOR PROTEIN NARX-RELATED"/>
    <property type="match status" value="1"/>
</dbReference>
<dbReference type="PANTHER" id="PTHR24421:SF10">
    <property type="entry name" value="NITRATE_NITRITE SENSOR PROTEIN NARQ"/>
    <property type="match status" value="1"/>
</dbReference>